<organism evidence="2 3">
    <name type="scientific">Eubacterium ruminantium</name>
    <dbReference type="NCBI Taxonomy" id="42322"/>
    <lineage>
        <taxon>Bacteria</taxon>
        <taxon>Bacillati</taxon>
        <taxon>Bacillota</taxon>
        <taxon>Clostridia</taxon>
        <taxon>Eubacteriales</taxon>
        <taxon>Eubacteriaceae</taxon>
        <taxon>Eubacterium</taxon>
    </lineage>
</organism>
<sequence length="532" mass="60770">MVKNKKKWIIITVISLVLIAAEVLFSIFYLIPLMKGNKVIEKVKAGDSVGAEEIMDTLSKSDRAKVKDKVRDVVVSETNNYIANNGDYDKLKKLLLTVENVSWFYNMADDCFTEANTKELKRIYDELVTELSGSSSDSRKSDALLSSLHDVYFITGEEKIDGVDTISNYLEYFDPTALQNYQAYIKEYFNDILQKDYDNYLAGNGNIDRIVIEADIVSRYFYKSKSGSDLAVDIKSELETAQTLQAYIDKMEEFSDNKEYVEAVNQYIECTTKYADKILAENVEKVKNKLDDAYKRAIEEGTIYYNSKFEEFKEKKDKDSAKKLYEEVKDHFAVNDDVLSGFNPEWAESYIAFMNNYEKHLKDALAKGNSIKDYIPTDAGLFDLDTPKSYSLYDLDKNGTPELIINGEYYSHIFAYKSGKVEYIATTGKLITTKDDTICARVYINQELGDYMAAEKYLLFKFDGKKIEISKYTSGEVFKDGTVKYIVDGKETTDSNEFIKAAQDIVVNAVNYVPETGKIGDNYEKEISDYTE</sequence>
<dbReference type="Proteomes" id="UP000189857">
    <property type="component" value="Unassembled WGS sequence"/>
</dbReference>
<keyword evidence="3" id="KW-1185">Reference proteome</keyword>
<evidence type="ECO:0000256" key="1">
    <source>
        <dbReference type="SAM" id="Phobius"/>
    </source>
</evidence>
<evidence type="ECO:0000313" key="3">
    <source>
        <dbReference type="Proteomes" id="UP000189857"/>
    </source>
</evidence>
<keyword evidence="1" id="KW-1133">Transmembrane helix</keyword>
<evidence type="ECO:0000313" key="2">
    <source>
        <dbReference type="EMBL" id="SJZ49306.1"/>
    </source>
</evidence>
<feature type="transmembrane region" description="Helical" evidence="1">
    <location>
        <begin position="9"/>
        <end position="31"/>
    </location>
</feature>
<dbReference type="OrthoDB" id="2080835at2"/>
<name>A0A1T4L3L5_9FIRM</name>
<gene>
    <name evidence="2" type="ORF">SAMN02745110_00651</name>
</gene>
<dbReference type="AlphaFoldDB" id="A0A1T4L3L5"/>
<dbReference type="RefSeq" id="WP_078786351.1">
    <property type="nucleotide sequence ID" value="NZ_FMTO01000005.1"/>
</dbReference>
<keyword evidence="1" id="KW-0472">Membrane</keyword>
<proteinExistence type="predicted"/>
<keyword evidence="1" id="KW-0812">Transmembrane</keyword>
<dbReference type="EMBL" id="FUXA01000005">
    <property type="protein sequence ID" value="SJZ49306.1"/>
    <property type="molecule type" value="Genomic_DNA"/>
</dbReference>
<reference evidence="2 3" key="1">
    <citation type="submission" date="2017-02" db="EMBL/GenBank/DDBJ databases">
        <authorList>
            <person name="Peterson S.W."/>
        </authorList>
    </citation>
    <scope>NUCLEOTIDE SEQUENCE [LARGE SCALE GENOMIC DNA]</scope>
    <source>
        <strain evidence="2 3">ATCC 17233</strain>
    </source>
</reference>
<protein>
    <submittedName>
        <fullName evidence="2">Uncharacterized protein</fullName>
    </submittedName>
</protein>
<accession>A0A1T4L3L5</accession>